<sequence>MSKKYHLYQVDAFTEQQFRGNPAGVVLGADGLTEIQMQEIARELNNSETAFVFSSDSPEYDVEVRFFTPVREVPMCGHATVAAHYVRALEQNLPSGRIMQKIGAGILPVDIVRENDSIRITMTQGLFRLGHPFDEAQKQELCTALRLSPDQLREGWPIQEVSTGFGKIMVPILSEEVLDNLEPDWDALCRLSEKIGCNGYYVFAPAPQNADYLFCGRMFAPISGVREDPVTGNANGPLGGYLAHYGFLQPVDGRLRFSALQGKAMGRAGIIAVEVGLQNKEPVEIRISGSAVIVFRAQLEL</sequence>
<dbReference type="GO" id="GO:0005737">
    <property type="term" value="C:cytoplasm"/>
    <property type="evidence" value="ECO:0007669"/>
    <property type="project" value="TreeGrafter"/>
</dbReference>
<dbReference type="RefSeq" id="WP_326839961.1">
    <property type="nucleotide sequence ID" value="NZ_SVNY01000001.1"/>
</dbReference>
<comment type="caution">
    <text evidence="4">The sequence shown here is derived from an EMBL/GenBank/DDBJ whole genome shotgun (WGS) entry which is preliminary data.</text>
</comment>
<evidence type="ECO:0000313" key="5">
    <source>
        <dbReference type="Proteomes" id="UP000754750"/>
    </source>
</evidence>
<dbReference type="PANTHER" id="PTHR13774:SF39">
    <property type="entry name" value="BIOSYNTHESIS PROTEIN, PUTATIVE-RELATED"/>
    <property type="match status" value="1"/>
</dbReference>
<dbReference type="PANTHER" id="PTHR13774">
    <property type="entry name" value="PHENAZINE BIOSYNTHESIS PROTEIN"/>
    <property type="match status" value="1"/>
</dbReference>
<evidence type="ECO:0000313" key="4">
    <source>
        <dbReference type="EMBL" id="MBE6832587.1"/>
    </source>
</evidence>
<dbReference type="SUPFAM" id="SSF54506">
    <property type="entry name" value="Diaminopimelate epimerase-like"/>
    <property type="match status" value="1"/>
</dbReference>
<dbReference type="EMBL" id="SVNY01000001">
    <property type="protein sequence ID" value="MBE6832587.1"/>
    <property type="molecule type" value="Genomic_DNA"/>
</dbReference>
<evidence type="ECO:0000256" key="2">
    <source>
        <dbReference type="ARBA" id="ARBA00023235"/>
    </source>
</evidence>
<dbReference type="Gene3D" id="3.10.310.10">
    <property type="entry name" value="Diaminopimelate Epimerase, Chain A, domain 1"/>
    <property type="match status" value="2"/>
</dbReference>
<dbReference type="Proteomes" id="UP000754750">
    <property type="component" value="Unassembled WGS sequence"/>
</dbReference>
<dbReference type="GO" id="GO:0016853">
    <property type="term" value="F:isomerase activity"/>
    <property type="evidence" value="ECO:0007669"/>
    <property type="project" value="UniProtKB-KW"/>
</dbReference>
<dbReference type="AlphaFoldDB" id="A0A928KWB9"/>
<protein>
    <submittedName>
        <fullName evidence="4">PhzF family isomerase</fullName>
    </submittedName>
</protein>
<evidence type="ECO:0000256" key="1">
    <source>
        <dbReference type="ARBA" id="ARBA00008270"/>
    </source>
</evidence>
<dbReference type="NCBIfam" id="TIGR00654">
    <property type="entry name" value="PhzF_family"/>
    <property type="match status" value="1"/>
</dbReference>
<proteinExistence type="inferred from homology"/>
<dbReference type="Pfam" id="PF02567">
    <property type="entry name" value="PhzC-PhzF"/>
    <property type="match status" value="1"/>
</dbReference>
<keyword evidence="2 4" id="KW-0413">Isomerase</keyword>
<reference evidence="4" key="1">
    <citation type="submission" date="2019-04" db="EMBL/GenBank/DDBJ databases">
        <title>Evolution of Biomass-Degrading Anaerobic Consortia Revealed by Metagenomics.</title>
        <authorList>
            <person name="Peng X."/>
        </authorList>
    </citation>
    <scope>NUCLEOTIDE SEQUENCE</scope>
    <source>
        <strain evidence="4">SIG551</strain>
    </source>
</reference>
<gene>
    <name evidence="4" type="ORF">E7512_03225</name>
</gene>
<feature type="active site" evidence="3">
    <location>
        <position position="48"/>
    </location>
</feature>
<dbReference type="NCBIfam" id="NF007625">
    <property type="entry name" value="PRK10281.1"/>
    <property type="match status" value="1"/>
</dbReference>
<accession>A0A928KWB9</accession>
<dbReference type="InterPro" id="IPR003719">
    <property type="entry name" value="Phenazine_PhzF-like"/>
</dbReference>
<name>A0A928KWB9_9FIRM</name>
<dbReference type="PIRSF" id="PIRSF016184">
    <property type="entry name" value="PhzC_PhzF"/>
    <property type="match status" value="1"/>
</dbReference>
<organism evidence="4 5">
    <name type="scientific">Faecalispora sporosphaeroides</name>
    <dbReference type="NCBI Taxonomy" id="1549"/>
    <lineage>
        <taxon>Bacteria</taxon>
        <taxon>Bacillati</taxon>
        <taxon>Bacillota</taxon>
        <taxon>Clostridia</taxon>
        <taxon>Eubacteriales</taxon>
        <taxon>Oscillospiraceae</taxon>
        <taxon>Faecalispora</taxon>
    </lineage>
</organism>
<comment type="similarity">
    <text evidence="1">Belongs to the PhzF family.</text>
</comment>
<evidence type="ECO:0000256" key="3">
    <source>
        <dbReference type="PIRSR" id="PIRSR016184-1"/>
    </source>
</evidence>